<reference evidence="1 2" key="1">
    <citation type="submission" date="2020-08" db="EMBL/GenBank/DDBJ databases">
        <title>Whole genome shotgun sequence of Actinocatenispora thailandica NBRC 105041.</title>
        <authorList>
            <person name="Komaki H."/>
            <person name="Tamura T."/>
        </authorList>
    </citation>
    <scope>NUCLEOTIDE SEQUENCE [LARGE SCALE GENOMIC DNA]</scope>
    <source>
        <strain evidence="1 2">NBRC 105041</strain>
    </source>
</reference>
<dbReference type="RefSeq" id="WP_203961151.1">
    <property type="nucleotide sequence ID" value="NZ_AP023355.1"/>
</dbReference>
<organism evidence="1 2">
    <name type="scientific">Actinocatenispora thailandica</name>
    <dbReference type="NCBI Taxonomy" id="227318"/>
    <lineage>
        <taxon>Bacteria</taxon>
        <taxon>Bacillati</taxon>
        <taxon>Actinomycetota</taxon>
        <taxon>Actinomycetes</taxon>
        <taxon>Micromonosporales</taxon>
        <taxon>Micromonosporaceae</taxon>
        <taxon>Actinocatenispora</taxon>
    </lineage>
</organism>
<accession>A0A7R7DN40</accession>
<dbReference type="KEGG" id="atl:Athai_19150"/>
<dbReference type="AlphaFoldDB" id="A0A7R7DN40"/>
<protein>
    <recommendedName>
        <fullName evidence="3">DUF1444 domain-containing protein</fullName>
    </recommendedName>
</protein>
<proteinExistence type="predicted"/>
<dbReference type="Proteomes" id="UP000611640">
    <property type="component" value="Chromosome"/>
</dbReference>
<evidence type="ECO:0008006" key="3">
    <source>
        <dbReference type="Google" id="ProtNLM"/>
    </source>
</evidence>
<evidence type="ECO:0000313" key="2">
    <source>
        <dbReference type="Proteomes" id="UP000611640"/>
    </source>
</evidence>
<sequence length="166" mass="18078">MPLSRDVASAFPTAGPDAPVLEDWYADLVVGYHLPPPHGDRLVTADDLTALDLGHRQLRRAAADNLAGQLERVEVHGLPPVFTLSFEGVEATLLTSDDVWSSLAEQVDGEVVVGAPARDVMFVTGSESQAGLEKVHRACERVFFAGHENLLSRRLLVWRQGGWESL</sequence>
<dbReference type="EMBL" id="AP023355">
    <property type="protein sequence ID" value="BCJ34412.1"/>
    <property type="molecule type" value="Genomic_DNA"/>
</dbReference>
<name>A0A7R7DN40_9ACTN</name>
<gene>
    <name evidence="1" type="ORF">Athai_19150</name>
</gene>
<evidence type="ECO:0000313" key="1">
    <source>
        <dbReference type="EMBL" id="BCJ34412.1"/>
    </source>
</evidence>
<keyword evidence="2" id="KW-1185">Reference proteome</keyword>